<comment type="caution">
    <text evidence="1">The sequence shown here is derived from an EMBL/GenBank/DDBJ whole genome shotgun (WGS) entry which is preliminary data.</text>
</comment>
<reference evidence="1" key="1">
    <citation type="journal article" date="2021" name="Sci. Rep.">
        <title>Diploid genomic architecture of Nitzschia inconspicua, an elite biomass production diatom.</title>
        <authorList>
            <person name="Oliver A."/>
            <person name="Podell S."/>
            <person name="Pinowska A."/>
            <person name="Traller J.C."/>
            <person name="Smith S.R."/>
            <person name="McClure R."/>
            <person name="Beliaev A."/>
            <person name="Bohutskyi P."/>
            <person name="Hill E.A."/>
            <person name="Rabines A."/>
            <person name="Zheng H."/>
            <person name="Allen L.Z."/>
            <person name="Kuo A."/>
            <person name="Grigoriev I.V."/>
            <person name="Allen A.E."/>
            <person name="Hazlebeck D."/>
            <person name="Allen E.E."/>
        </authorList>
    </citation>
    <scope>NUCLEOTIDE SEQUENCE</scope>
    <source>
        <strain evidence="1">Hildebrandi</strain>
    </source>
</reference>
<accession>A0A9K3KKG3</accession>
<gene>
    <name evidence="1" type="ORF">IV203_032270</name>
</gene>
<proteinExistence type="predicted"/>
<organism evidence="1 2">
    <name type="scientific">Nitzschia inconspicua</name>
    <dbReference type="NCBI Taxonomy" id="303405"/>
    <lineage>
        <taxon>Eukaryota</taxon>
        <taxon>Sar</taxon>
        <taxon>Stramenopiles</taxon>
        <taxon>Ochrophyta</taxon>
        <taxon>Bacillariophyta</taxon>
        <taxon>Bacillariophyceae</taxon>
        <taxon>Bacillariophycidae</taxon>
        <taxon>Bacillariales</taxon>
        <taxon>Bacillariaceae</taxon>
        <taxon>Nitzschia</taxon>
    </lineage>
</organism>
<dbReference type="AlphaFoldDB" id="A0A9K3KKG3"/>
<evidence type="ECO:0000313" key="2">
    <source>
        <dbReference type="Proteomes" id="UP000693970"/>
    </source>
</evidence>
<keyword evidence="2" id="KW-1185">Reference proteome</keyword>
<dbReference type="EMBL" id="JAGRRH010000022">
    <property type="protein sequence ID" value="KAG7344739.1"/>
    <property type="molecule type" value="Genomic_DNA"/>
</dbReference>
<reference evidence="1" key="2">
    <citation type="submission" date="2021-04" db="EMBL/GenBank/DDBJ databases">
        <authorList>
            <person name="Podell S."/>
        </authorList>
    </citation>
    <scope>NUCLEOTIDE SEQUENCE</scope>
    <source>
        <strain evidence="1">Hildebrandi</strain>
    </source>
</reference>
<dbReference type="Proteomes" id="UP000693970">
    <property type="component" value="Unassembled WGS sequence"/>
</dbReference>
<protein>
    <submittedName>
        <fullName evidence="1">Uncharacterized protein</fullName>
    </submittedName>
</protein>
<evidence type="ECO:0000313" key="1">
    <source>
        <dbReference type="EMBL" id="KAG7344739.1"/>
    </source>
</evidence>
<name>A0A9K3KKG3_9STRA</name>
<sequence>MGFSALSSGASFEVARFYDVTLVDSTKVAFVELTVGKTAAVAMENLIAEANGEIDLLVLRVYCDSDTRDEKRTESETSGWVFTVNCVYSP</sequence>